<dbReference type="GeneID" id="36573972"/>
<dbReference type="GO" id="GO:0000492">
    <property type="term" value="P:box C/D snoRNP assembly"/>
    <property type="evidence" value="ECO:0007669"/>
    <property type="project" value="InterPro"/>
</dbReference>
<dbReference type="RefSeq" id="XP_024719079.1">
    <property type="nucleotide sequence ID" value="XM_024865891.1"/>
</dbReference>
<dbReference type="InterPro" id="IPR027921">
    <property type="entry name" value="NOPCHAP1"/>
</dbReference>
<sequence length="679" mass="74349">MESSIEERRAAEEEVGKGKSKGKRDSKSKSKSKGQMGSQRLDRGEGRCLVVVDSYGVGTTSYSVWSILPYYLKIAALLTRLVTCTWGVSKFARTAQTSLLFLRSLYPLARNCQRQYLPEYSGHTSHLTDLQKPNLLDFCALLSDYELRIPVTSPLPSTDFPGADTLPVLELEGSWNTLLGLRRLSAATTTTPSPSPSSPKHSSSLSLSVGSRTKSGGTEAEASMNKKRVFSRAFAGHGPVAESQRSFKIAKTMIASYASGDYKFSERVRNIVEIQGMDFFNRKCTKLVARALDYEEDAKSAYSESCDGVPSCPTRRGTADGEMDQAFADVDQSGDEDGEQEKENEPRIDDDSKDANRLSGSSSASSESTQSSESPRSSSESESSEGLEREGSSDRSVELPGSPYEPVEYSEESANIIKRIDAEVPKQVNGGSRIDKQLSLHKMANSEKELDQFKKYGDLNDNEWETEDPNRYSNDDPNRKVHDFEYQSPPSITTNEKEYKPEPFPNYVEPDPSELDLIAEDIFDFGTRNNITDTSTDDSSASASTSTAEAIPSSPESIVNFRPLNQKPSFKFTPSSSIASKLPEFLASMKAANDALQADIAAGRLGDHLLEINDATQQERGDDPYVEMNLGLGVLEETTSHISSSDNGINEPDVSTRSIIDAALQKSTSGKKSVAIEEL</sequence>
<feature type="region of interest" description="Disordered" evidence="1">
    <location>
        <begin position="1"/>
        <end position="41"/>
    </location>
</feature>
<keyword evidence="3" id="KW-1185">Reference proteome</keyword>
<feature type="region of interest" description="Disordered" evidence="1">
    <location>
        <begin position="187"/>
        <end position="223"/>
    </location>
</feature>
<accession>A0A2T3AWP3</accession>
<feature type="compositionally biased region" description="Low complexity" evidence="1">
    <location>
        <begin position="187"/>
        <end position="215"/>
    </location>
</feature>
<dbReference type="OrthoDB" id="1112980at2759"/>
<dbReference type="PANTHER" id="PTHR38489">
    <property type="entry name" value="HISTONE CHAPERONE DOMAIN-CONTAINING PROTEIN"/>
    <property type="match status" value="1"/>
</dbReference>
<feature type="compositionally biased region" description="Low complexity" evidence="1">
    <location>
        <begin position="359"/>
        <end position="381"/>
    </location>
</feature>
<dbReference type="InParanoid" id="A0A2T3AWP3"/>
<dbReference type="STRING" id="857342.A0A2T3AWP3"/>
<dbReference type="EMBL" id="KZ679014">
    <property type="protein sequence ID" value="PSS13088.1"/>
    <property type="molecule type" value="Genomic_DNA"/>
</dbReference>
<evidence type="ECO:0000313" key="2">
    <source>
        <dbReference type="EMBL" id="PSS13088.1"/>
    </source>
</evidence>
<feature type="compositionally biased region" description="Basic and acidic residues" evidence="1">
    <location>
        <begin position="386"/>
        <end position="397"/>
    </location>
</feature>
<dbReference type="PANTHER" id="PTHR38489:SF1">
    <property type="entry name" value="HISTONE CHAPERONE DOMAIN-CONTAINING PROTEIN"/>
    <property type="match status" value="1"/>
</dbReference>
<feature type="compositionally biased region" description="Basic and acidic residues" evidence="1">
    <location>
        <begin position="341"/>
        <end position="356"/>
    </location>
</feature>
<organism evidence="2 3">
    <name type="scientific">Amorphotheca resinae ATCC 22711</name>
    <dbReference type="NCBI Taxonomy" id="857342"/>
    <lineage>
        <taxon>Eukaryota</taxon>
        <taxon>Fungi</taxon>
        <taxon>Dikarya</taxon>
        <taxon>Ascomycota</taxon>
        <taxon>Pezizomycotina</taxon>
        <taxon>Leotiomycetes</taxon>
        <taxon>Helotiales</taxon>
        <taxon>Amorphothecaceae</taxon>
        <taxon>Amorphotheca</taxon>
    </lineage>
</organism>
<feature type="compositionally biased region" description="Low complexity" evidence="1">
    <location>
        <begin position="532"/>
        <end position="548"/>
    </location>
</feature>
<protein>
    <submittedName>
        <fullName evidence="2">Uncharacterized protein</fullName>
    </submittedName>
</protein>
<name>A0A2T3AWP3_AMORE</name>
<gene>
    <name evidence="2" type="ORF">M430DRAFT_29648</name>
</gene>
<feature type="region of interest" description="Disordered" evidence="1">
    <location>
        <begin position="459"/>
        <end position="512"/>
    </location>
</feature>
<feature type="region of interest" description="Disordered" evidence="1">
    <location>
        <begin position="529"/>
        <end position="558"/>
    </location>
</feature>
<evidence type="ECO:0000313" key="3">
    <source>
        <dbReference type="Proteomes" id="UP000241818"/>
    </source>
</evidence>
<dbReference type="Proteomes" id="UP000241818">
    <property type="component" value="Unassembled WGS sequence"/>
</dbReference>
<proteinExistence type="predicted"/>
<feature type="region of interest" description="Disordered" evidence="1">
    <location>
        <begin position="299"/>
        <end position="410"/>
    </location>
</feature>
<reference evidence="2 3" key="1">
    <citation type="journal article" date="2018" name="New Phytol.">
        <title>Comparative genomics and transcriptomics depict ericoid mycorrhizal fungi as versatile saprotrophs and plant mutualists.</title>
        <authorList>
            <person name="Martino E."/>
            <person name="Morin E."/>
            <person name="Grelet G.A."/>
            <person name="Kuo A."/>
            <person name="Kohler A."/>
            <person name="Daghino S."/>
            <person name="Barry K.W."/>
            <person name="Cichocki N."/>
            <person name="Clum A."/>
            <person name="Dockter R.B."/>
            <person name="Hainaut M."/>
            <person name="Kuo R.C."/>
            <person name="LaButti K."/>
            <person name="Lindahl B.D."/>
            <person name="Lindquist E.A."/>
            <person name="Lipzen A."/>
            <person name="Khouja H.R."/>
            <person name="Magnuson J."/>
            <person name="Murat C."/>
            <person name="Ohm R.A."/>
            <person name="Singer S.W."/>
            <person name="Spatafora J.W."/>
            <person name="Wang M."/>
            <person name="Veneault-Fourrey C."/>
            <person name="Henrissat B."/>
            <person name="Grigoriev I.V."/>
            <person name="Martin F.M."/>
            <person name="Perotto S."/>
        </authorList>
    </citation>
    <scope>NUCLEOTIDE SEQUENCE [LARGE SCALE GENOMIC DNA]</scope>
    <source>
        <strain evidence="2 3">ATCC 22711</strain>
    </source>
</reference>
<feature type="compositionally biased region" description="Basic and acidic residues" evidence="1">
    <location>
        <begin position="1"/>
        <end position="28"/>
    </location>
</feature>
<dbReference type="AlphaFoldDB" id="A0A2T3AWP3"/>
<feature type="compositionally biased region" description="Basic and acidic residues" evidence="1">
    <location>
        <begin position="468"/>
        <end position="485"/>
    </location>
</feature>
<evidence type="ECO:0000256" key="1">
    <source>
        <dbReference type="SAM" id="MobiDB-lite"/>
    </source>
</evidence>
<dbReference type="Pfam" id="PF15370">
    <property type="entry name" value="NOPCHAP1"/>
    <property type="match status" value="1"/>
</dbReference>